<feature type="transmembrane region" description="Helical" evidence="7">
    <location>
        <begin position="77"/>
        <end position="97"/>
    </location>
</feature>
<dbReference type="GO" id="GO:0005886">
    <property type="term" value="C:plasma membrane"/>
    <property type="evidence" value="ECO:0007669"/>
    <property type="project" value="UniProtKB-SubCell"/>
</dbReference>
<comment type="subcellular location">
    <subcellularLocation>
        <location evidence="1">Cell membrane</location>
        <topology evidence="1">Multi-pass membrane protein</topology>
    </subcellularLocation>
</comment>
<dbReference type="PROSITE" id="PS50850">
    <property type="entry name" value="MFS"/>
    <property type="match status" value="1"/>
</dbReference>
<keyword evidence="3" id="KW-1003">Cell membrane</keyword>
<dbReference type="InterPro" id="IPR020846">
    <property type="entry name" value="MFS_dom"/>
</dbReference>
<feature type="transmembrane region" description="Helical" evidence="7">
    <location>
        <begin position="284"/>
        <end position="302"/>
    </location>
</feature>
<sequence>MGTLRSFKHRNFKILFSANFLSNIGTWAQGVAQAWLILELTDSGTYLGIVTSLQFAPILFFSISGGKIADKFNKRKVLMLTNLTAGISALSVATLVFTENIKIWHVMFFAFMLGMGNAIDAPVRQSFNVEVVGKQDLPNAVGLNSTNFNVGRLIGPGLSGLLIAAYGTGVSFLLNGISYLFVILALISIRENELFIEPKKSSSTKIREAMSYVAARPDILAVMITVFFATSFGLNFNIFNTMMATQVFDKGAAEYGALGSILAVGSLTGAIISARLEKKRGPRFVMVGSIIFSAVLIVSAFAPTYLVYSILLPIIGCVALLTLIGANTMVQLRTDSQIRGRVMGIYITVFLGGTPIVSPFIGLMTQEIGTRPTVAFCGLISLLAAVITFAKFKDRGQEPASFAIADVLEPTYENKKD</sequence>
<gene>
    <name evidence="9" type="ORF">ABR60_03790</name>
</gene>
<dbReference type="Gene3D" id="1.20.1250.20">
    <property type="entry name" value="MFS general substrate transporter like domains"/>
    <property type="match status" value="1"/>
</dbReference>
<feature type="transmembrane region" description="Helical" evidence="7">
    <location>
        <begin position="163"/>
        <end position="189"/>
    </location>
</feature>
<keyword evidence="4 7" id="KW-0812">Transmembrane</keyword>
<organism evidence="9 10">
    <name type="scientific">Actinobacteria bacterium BACL2 MAG-120802-bin41</name>
    <dbReference type="NCBI Taxonomy" id="1655568"/>
    <lineage>
        <taxon>Bacteria</taxon>
        <taxon>Bacillati</taxon>
        <taxon>Actinomycetota</taxon>
        <taxon>Actinomycetes</taxon>
        <taxon>Actinomycetes incertae sedis</taxon>
        <taxon>ac1 cluster</taxon>
    </lineage>
</organism>
<feature type="transmembrane region" description="Helical" evidence="7">
    <location>
        <begin position="252"/>
        <end position="272"/>
    </location>
</feature>
<evidence type="ECO:0000256" key="5">
    <source>
        <dbReference type="ARBA" id="ARBA00022989"/>
    </source>
</evidence>
<feature type="domain" description="Major facilitator superfamily (MFS) profile" evidence="8">
    <location>
        <begin position="11"/>
        <end position="396"/>
    </location>
</feature>
<dbReference type="PANTHER" id="PTHR23513">
    <property type="entry name" value="INTEGRAL MEMBRANE EFFLUX PROTEIN-RELATED"/>
    <property type="match status" value="1"/>
</dbReference>
<dbReference type="InterPro" id="IPR036259">
    <property type="entry name" value="MFS_trans_sf"/>
</dbReference>
<dbReference type="Proteomes" id="UP000053941">
    <property type="component" value="Unassembled WGS sequence"/>
</dbReference>
<evidence type="ECO:0000256" key="2">
    <source>
        <dbReference type="ARBA" id="ARBA00022448"/>
    </source>
</evidence>
<accession>A0A0R2P2N6</accession>
<dbReference type="Pfam" id="PF05977">
    <property type="entry name" value="MFS_3"/>
    <property type="match status" value="1"/>
</dbReference>
<dbReference type="PANTHER" id="PTHR23513:SF11">
    <property type="entry name" value="STAPHYLOFERRIN A TRANSPORTER"/>
    <property type="match status" value="1"/>
</dbReference>
<dbReference type="CDD" id="cd06173">
    <property type="entry name" value="MFS_MefA_like"/>
    <property type="match status" value="1"/>
</dbReference>
<keyword evidence="6 7" id="KW-0472">Membrane</keyword>
<evidence type="ECO:0000256" key="7">
    <source>
        <dbReference type="SAM" id="Phobius"/>
    </source>
</evidence>
<dbReference type="SUPFAM" id="SSF103473">
    <property type="entry name" value="MFS general substrate transporter"/>
    <property type="match status" value="1"/>
</dbReference>
<reference evidence="9 10" key="1">
    <citation type="submission" date="2015-10" db="EMBL/GenBank/DDBJ databases">
        <title>Metagenome-Assembled Genomes uncover a global brackish microbiome.</title>
        <authorList>
            <person name="Hugerth L.W."/>
            <person name="Larsson J."/>
            <person name="Alneberg J."/>
            <person name="Lindh M.V."/>
            <person name="Legrand C."/>
            <person name="Pinhassi J."/>
            <person name="Andersson A.F."/>
        </authorList>
    </citation>
    <scope>NUCLEOTIDE SEQUENCE [LARGE SCALE GENOMIC DNA]</scope>
    <source>
        <strain evidence="9">BACL2 MAG-120802-bin41</strain>
    </source>
</reference>
<feature type="transmembrane region" description="Helical" evidence="7">
    <location>
        <begin position="373"/>
        <end position="392"/>
    </location>
</feature>
<feature type="transmembrane region" description="Helical" evidence="7">
    <location>
        <begin position="209"/>
        <end position="232"/>
    </location>
</feature>
<evidence type="ECO:0000256" key="1">
    <source>
        <dbReference type="ARBA" id="ARBA00004651"/>
    </source>
</evidence>
<feature type="transmembrane region" description="Helical" evidence="7">
    <location>
        <begin position="342"/>
        <end position="361"/>
    </location>
</feature>
<dbReference type="GO" id="GO:0022857">
    <property type="term" value="F:transmembrane transporter activity"/>
    <property type="evidence" value="ECO:0007669"/>
    <property type="project" value="InterPro"/>
</dbReference>
<keyword evidence="5 7" id="KW-1133">Transmembrane helix</keyword>
<protein>
    <recommendedName>
        <fullName evidence="8">Major facilitator superfamily (MFS) profile domain-containing protein</fullName>
    </recommendedName>
</protein>
<keyword evidence="2" id="KW-0813">Transport</keyword>
<feature type="transmembrane region" description="Helical" evidence="7">
    <location>
        <begin position="12"/>
        <end position="38"/>
    </location>
</feature>
<dbReference type="EMBL" id="LIAS01000009">
    <property type="protein sequence ID" value="KRO31250.1"/>
    <property type="molecule type" value="Genomic_DNA"/>
</dbReference>
<evidence type="ECO:0000256" key="3">
    <source>
        <dbReference type="ARBA" id="ARBA00022475"/>
    </source>
</evidence>
<dbReference type="AlphaFoldDB" id="A0A0R2P2N6"/>
<evidence type="ECO:0000256" key="6">
    <source>
        <dbReference type="ARBA" id="ARBA00023136"/>
    </source>
</evidence>
<name>A0A0R2P2N6_9ACTN</name>
<evidence type="ECO:0000313" key="9">
    <source>
        <dbReference type="EMBL" id="KRO31250.1"/>
    </source>
</evidence>
<comment type="caution">
    <text evidence="9">The sequence shown here is derived from an EMBL/GenBank/DDBJ whole genome shotgun (WGS) entry which is preliminary data.</text>
</comment>
<evidence type="ECO:0000256" key="4">
    <source>
        <dbReference type="ARBA" id="ARBA00022692"/>
    </source>
</evidence>
<proteinExistence type="predicted"/>
<dbReference type="InterPro" id="IPR010290">
    <property type="entry name" value="TM_effector"/>
</dbReference>
<evidence type="ECO:0000313" key="10">
    <source>
        <dbReference type="Proteomes" id="UP000053941"/>
    </source>
</evidence>
<feature type="transmembrane region" description="Helical" evidence="7">
    <location>
        <begin position="44"/>
        <end position="65"/>
    </location>
</feature>
<evidence type="ECO:0000259" key="8">
    <source>
        <dbReference type="PROSITE" id="PS50850"/>
    </source>
</evidence>
<feature type="transmembrane region" description="Helical" evidence="7">
    <location>
        <begin position="308"/>
        <end position="330"/>
    </location>
</feature>